<sequence>MCPCLCQLDLDADISILVYGSWFESSSGIRDPYLESKFRVWDRVEHLGHSQSLEIPGPVPVDFLFWFQFWDTRYGVGTNFGFGTEFQSVLVRVLVSWVLWSGPNQTPTTAFVQALGPIPIPILGPSPIRFTVPRVMSRVLGSRLDAGA</sequence>
<reference evidence="1" key="1">
    <citation type="submission" date="2018-11" db="EMBL/GenBank/DDBJ databases">
        <authorList>
            <person name="Grassa J C."/>
        </authorList>
    </citation>
    <scope>NUCLEOTIDE SEQUENCE [LARGE SCALE GENOMIC DNA]</scope>
</reference>
<protein>
    <submittedName>
        <fullName evidence="1">Uncharacterized protein</fullName>
    </submittedName>
</protein>
<evidence type="ECO:0000313" key="1">
    <source>
        <dbReference type="EnsemblPlants" id="cds.evm.model.09.1130"/>
    </source>
</evidence>
<dbReference type="Proteomes" id="UP000596661">
    <property type="component" value="Chromosome 9"/>
</dbReference>
<dbReference type="EMBL" id="UZAU01000752">
    <property type="status" value="NOT_ANNOTATED_CDS"/>
    <property type="molecule type" value="Genomic_DNA"/>
</dbReference>
<accession>A0A803QDG5</accession>
<keyword evidence="2" id="KW-1185">Reference proteome</keyword>
<organism evidence="1 2">
    <name type="scientific">Cannabis sativa</name>
    <name type="common">Hemp</name>
    <name type="synonym">Marijuana</name>
    <dbReference type="NCBI Taxonomy" id="3483"/>
    <lineage>
        <taxon>Eukaryota</taxon>
        <taxon>Viridiplantae</taxon>
        <taxon>Streptophyta</taxon>
        <taxon>Embryophyta</taxon>
        <taxon>Tracheophyta</taxon>
        <taxon>Spermatophyta</taxon>
        <taxon>Magnoliopsida</taxon>
        <taxon>eudicotyledons</taxon>
        <taxon>Gunneridae</taxon>
        <taxon>Pentapetalae</taxon>
        <taxon>rosids</taxon>
        <taxon>fabids</taxon>
        <taxon>Rosales</taxon>
        <taxon>Cannabaceae</taxon>
        <taxon>Cannabis</taxon>
    </lineage>
</organism>
<dbReference type="Gramene" id="evm.model.09.1130">
    <property type="protein sequence ID" value="cds.evm.model.09.1130"/>
    <property type="gene ID" value="evm.TU.09.1130"/>
</dbReference>
<reference evidence="1" key="2">
    <citation type="submission" date="2021-03" db="UniProtKB">
        <authorList>
            <consortium name="EnsemblPlants"/>
        </authorList>
    </citation>
    <scope>IDENTIFICATION</scope>
</reference>
<proteinExistence type="predicted"/>
<evidence type="ECO:0000313" key="2">
    <source>
        <dbReference type="Proteomes" id="UP000596661"/>
    </source>
</evidence>
<dbReference type="EnsemblPlants" id="evm.model.09.1130">
    <property type="protein sequence ID" value="cds.evm.model.09.1130"/>
    <property type="gene ID" value="evm.TU.09.1130"/>
</dbReference>
<name>A0A803QDG5_CANSA</name>
<dbReference type="AlphaFoldDB" id="A0A803QDG5"/>